<organism evidence="2 3">
    <name type="scientific">Thermoflexibacter ruber</name>
    <dbReference type="NCBI Taxonomy" id="1003"/>
    <lineage>
        <taxon>Bacteria</taxon>
        <taxon>Pseudomonadati</taxon>
        <taxon>Bacteroidota</taxon>
        <taxon>Cytophagia</taxon>
        <taxon>Cytophagales</taxon>
        <taxon>Thermoflexibacteraceae</taxon>
        <taxon>Thermoflexibacter</taxon>
    </lineage>
</organism>
<dbReference type="Proteomes" id="UP000199513">
    <property type="component" value="Unassembled WGS sequence"/>
</dbReference>
<keyword evidence="3" id="KW-1185">Reference proteome</keyword>
<feature type="signal peptide" evidence="1">
    <location>
        <begin position="1"/>
        <end position="22"/>
    </location>
</feature>
<reference evidence="2 3" key="1">
    <citation type="submission" date="2016-10" db="EMBL/GenBank/DDBJ databases">
        <authorList>
            <person name="de Groot N.N."/>
        </authorList>
    </citation>
    <scope>NUCLEOTIDE SEQUENCE [LARGE SCALE GENOMIC DNA]</scope>
    <source>
        <strain>GEY</strain>
        <strain evidence="3">DSM 9560</strain>
    </source>
</reference>
<sequence>MRKLIFSNVLTLILIIFVTASCQNQTLSSLEKDMSEQNIKETSIEKQVTTHESFQNLVDLHIKQRDRQKQRLIYYLQR</sequence>
<evidence type="ECO:0000313" key="3">
    <source>
        <dbReference type="Proteomes" id="UP000199513"/>
    </source>
</evidence>
<evidence type="ECO:0000256" key="1">
    <source>
        <dbReference type="SAM" id="SignalP"/>
    </source>
</evidence>
<dbReference type="AlphaFoldDB" id="A0A1I2JEG4"/>
<protein>
    <submittedName>
        <fullName evidence="2">Uncharacterized protein</fullName>
    </submittedName>
</protein>
<feature type="chain" id="PRO_5011675832" evidence="1">
    <location>
        <begin position="23"/>
        <end position="78"/>
    </location>
</feature>
<dbReference type="STRING" id="1003.SAMN04488541_10508"/>
<accession>A0A1I2JEG4</accession>
<gene>
    <name evidence="2" type="ORF">SAMN04488541_10508</name>
</gene>
<proteinExistence type="predicted"/>
<name>A0A1I2JEG4_9BACT</name>
<keyword evidence="1" id="KW-0732">Signal</keyword>
<evidence type="ECO:0000313" key="2">
    <source>
        <dbReference type="EMBL" id="SFF53232.1"/>
    </source>
</evidence>
<dbReference type="PROSITE" id="PS51257">
    <property type="entry name" value="PROKAR_LIPOPROTEIN"/>
    <property type="match status" value="1"/>
</dbReference>
<dbReference type="EMBL" id="FONY01000050">
    <property type="protein sequence ID" value="SFF53232.1"/>
    <property type="molecule type" value="Genomic_DNA"/>
</dbReference>